<accession>A0A4R1BRQ4</accession>
<dbReference type="OrthoDB" id="1404170at2"/>
<dbReference type="Pfam" id="PF03330">
    <property type="entry name" value="DPBB_1"/>
    <property type="match status" value="1"/>
</dbReference>
<comment type="similarity">
    <text evidence="3 4">Belongs to the RlpA family.</text>
</comment>
<keyword evidence="7" id="KW-1185">Reference proteome</keyword>
<sequence length="118" mass="12133" precursor="true">MVAGLMVFSLAAFSNEAQAEPVVASWYGPGFEGALTASGEPFNPYAYTAAHPYLPFGTQLQVCYQGCVVVTVNDRGPFVGGRGLDLSQAAAQAIGLTGPGVAVVDAQVVGQQPYAATY</sequence>
<protein>
    <recommendedName>
        <fullName evidence="3">Probable endolytic peptidoglycan transglycosylase RlpA</fullName>
        <ecNumber evidence="3">4.2.2.-</ecNumber>
    </recommendedName>
</protein>
<dbReference type="PANTHER" id="PTHR34183:SF1">
    <property type="entry name" value="ENDOLYTIC PEPTIDOGLYCAN TRANSGLYCOSYLASE RLPA"/>
    <property type="match status" value="1"/>
</dbReference>
<proteinExistence type="inferred from homology"/>
<dbReference type="GO" id="GO:0000270">
    <property type="term" value="P:peptidoglycan metabolic process"/>
    <property type="evidence" value="ECO:0007669"/>
    <property type="project" value="UniProtKB-UniRule"/>
</dbReference>
<dbReference type="EC" id="4.2.2.-" evidence="3"/>
<dbReference type="CDD" id="cd22268">
    <property type="entry name" value="DPBB_RlpA-like"/>
    <property type="match status" value="1"/>
</dbReference>
<dbReference type="NCBIfam" id="TIGR00413">
    <property type="entry name" value="rlpA"/>
    <property type="match status" value="1"/>
</dbReference>
<dbReference type="InterPro" id="IPR009009">
    <property type="entry name" value="RlpA-like_DPBB"/>
</dbReference>
<evidence type="ECO:0000313" key="6">
    <source>
        <dbReference type="EMBL" id="TCJ20321.1"/>
    </source>
</evidence>
<reference evidence="6 7" key="1">
    <citation type="submission" date="2019-03" db="EMBL/GenBank/DDBJ databases">
        <title>Whole genome sequence of a novel Rubrobacter taiwanensis strain, isolated from Yellowstone National Park.</title>
        <authorList>
            <person name="Freed S."/>
            <person name="Ramaley R.F."/>
            <person name="Kyndt J.A."/>
        </authorList>
    </citation>
    <scope>NUCLEOTIDE SEQUENCE [LARGE SCALE GENOMIC DNA]</scope>
    <source>
        <strain evidence="6 7">Yellowstone</strain>
    </source>
</reference>
<feature type="domain" description="RlpA-like protein double-psi beta-barrel" evidence="5">
    <location>
        <begin position="23"/>
        <end position="104"/>
    </location>
</feature>
<dbReference type="InterPro" id="IPR012997">
    <property type="entry name" value="RplA"/>
</dbReference>
<organism evidence="6 7">
    <name type="scientific">Rubrobacter taiwanensis</name>
    <dbReference type="NCBI Taxonomy" id="185139"/>
    <lineage>
        <taxon>Bacteria</taxon>
        <taxon>Bacillati</taxon>
        <taxon>Actinomycetota</taxon>
        <taxon>Rubrobacteria</taxon>
        <taxon>Rubrobacterales</taxon>
        <taxon>Rubrobacteraceae</taxon>
        <taxon>Rubrobacter</taxon>
    </lineage>
</organism>
<comment type="function">
    <text evidence="3">Lytic transglycosylase with a strong preference for naked glycan strands that lack stem peptides.</text>
</comment>
<dbReference type="Proteomes" id="UP000295244">
    <property type="component" value="Unassembled WGS sequence"/>
</dbReference>
<dbReference type="EMBL" id="SKBU01000004">
    <property type="protein sequence ID" value="TCJ20321.1"/>
    <property type="molecule type" value="Genomic_DNA"/>
</dbReference>
<evidence type="ECO:0000256" key="1">
    <source>
        <dbReference type="ARBA" id="ARBA00023239"/>
    </source>
</evidence>
<keyword evidence="1 3" id="KW-0456">Lyase</keyword>
<dbReference type="InterPro" id="IPR036908">
    <property type="entry name" value="RlpA-like_sf"/>
</dbReference>
<evidence type="ECO:0000256" key="4">
    <source>
        <dbReference type="RuleBase" id="RU003495"/>
    </source>
</evidence>
<evidence type="ECO:0000256" key="2">
    <source>
        <dbReference type="ARBA" id="ARBA00023316"/>
    </source>
</evidence>
<dbReference type="HAMAP" id="MF_02071">
    <property type="entry name" value="RlpA"/>
    <property type="match status" value="1"/>
</dbReference>
<evidence type="ECO:0000313" key="7">
    <source>
        <dbReference type="Proteomes" id="UP000295244"/>
    </source>
</evidence>
<dbReference type="GO" id="GO:0071555">
    <property type="term" value="P:cell wall organization"/>
    <property type="evidence" value="ECO:0007669"/>
    <property type="project" value="UniProtKB-KW"/>
</dbReference>
<dbReference type="PANTHER" id="PTHR34183">
    <property type="entry name" value="ENDOLYTIC PEPTIDOGLYCAN TRANSGLYCOSYLASE RLPA"/>
    <property type="match status" value="1"/>
</dbReference>
<dbReference type="GO" id="GO:0008932">
    <property type="term" value="F:lytic endotransglycosylase activity"/>
    <property type="evidence" value="ECO:0007669"/>
    <property type="project" value="UniProtKB-UniRule"/>
</dbReference>
<dbReference type="AlphaFoldDB" id="A0A4R1BRQ4"/>
<dbReference type="SUPFAM" id="SSF50685">
    <property type="entry name" value="Barwin-like endoglucanases"/>
    <property type="match status" value="1"/>
</dbReference>
<comment type="caution">
    <text evidence="6">The sequence shown here is derived from an EMBL/GenBank/DDBJ whole genome shotgun (WGS) entry which is preliminary data.</text>
</comment>
<name>A0A4R1BRQ4_9ACTN</name>
<feature type="signal peptide" evidence="3">
    <location>
        <begin position="1"/>
        <end position="19"/>
    </location>
</feature>
<evidence type="ECO:0000256" key="3">
    <source>
        <dbReference type="HAMAP-Rule" id="MF_02071"/>
    </source>
</evidence>
<feature type="chain" id="PRO_5021056484" description="Probable endolytic peptidoglycan transglycosylase RlpA" evidence="3">
    <location>
        <begin position="20"/>
        <end position="118"/>
    </location>
</feature>
<keyword evidence="2 3" id="KW-0961">Cell wall biogenesis/degradation</keyword>
<evidence type="ECO:0000259" key="5">
    <source>
        <dbReference type="Pfam" id="PF03330"/>
    </source>
</evidence>
<keyword evidence="3" id="KW-0732">Signal</keyword>
<gene>
    <name evidence="3" type="primary">rlpA</name>
    <name evidence="6" type="ORF">E0L93_01960</name>
</gene>
<dbReference type="Gene3D" id="2.40.40.10">
    <property type="entry name" value="RlpA-like domain"/>
    <property type="match status" value="1"/>
</dbReference>
<dbReference type="InterPro" id="IPR034718">
    <property type="entry name" value="RlpA"/>
</dbReference>